<dbReference type="Proteomes" id="UP001139414">
    <property type="component" value="Unassembled WGS sequence"/>
</dbReference>
<feature type="signal peptide" evidence="1">
    <location>
        <begin position="1"/>
        <end position="19"/>
    </location>
</feature>
<evidence type="ECO:0000256" key="1">
    <source>
        <dbReference type="SAM" id="SignalP"/>
    </source>
</evidence>
<name>A0A9X1RV68_9FLAO</name>
<accession>A0A9X1RV68</accession>
<dbReference type="AlphaFoldDB" id="A0A9X1RV68"/>
<keyword evidence="1" id="KW-0732">Signal</keyword>
<comment type="caution">
    <text evidence="2">The sequence shown here is derived from an EMBL/GenBank/DDBJ whole genome shotgun (WGS) entry which is preliminary data.</text>
</comment>
<dbReference type="RefSeq" id="WP_229337192.1">
    <property type="nucleotide sequence ID" value="NZ_JAJBZG010000001.1"/>
</dbReference>
<protein>
    <submittedName>
        <fullName evidence="2">Uncharacterized protein</fullName>
    </submittedName>
</protein>
<proteinExistence type="predicted"/>
<sequence>MKRSICLLLILLIGSFSYAQNETYLIFEFMKVDNDQEQFYYETEEFWEKIHQER</sequence>
<keyword evidence="3" id="KW-1185">Reference proteome</keyword>
<organism evidence="2 3">
    <name type="scientific">Christiangramia sediminis</name>
    <dbReference type="NCBI Taxonomy" id="2881336"/>
    <lineage>
        <taxon>Bacteria</taxon>
        <taxon>Pseudomonadati</taxon>
        <taxon>Bacteroidota</taxon>
        <taxon>Flavobacteriia</taxon>
        <taxon>Flavobacteriales</taxon>
        <taxon>Flavobacteriaceae</taxon>
        <taxon>Christiangramia</taxon>
    </lineage>
</organism>
<gene>
    <name evidence="2" type="ORF">LGQ90_00920</name>
</gene>
<evidence type="ECO:0000313" key="3">
    <source>
        <dbReference type="Proteomes" id="UP001139414"/>
    </source>
</evidence>
<reference evidence="2" key="1">
    <citation type="submission" date="2021-10" db="EMBL/GenBank/DDBJ databases">
        <title>Gramella sp. ASW11-100T, isolated from marine sediment.</title>
        <authorList>
            <person name="Xia C."/>
        </authorList>
    </citation>
    <scope>NUCLEOTIDE SEQUENCE</scope>
    <source>
        <strain evidence="2">ASW11-100</strain>
    </source>
</reference>
<dbReference type="EMBL" id="JAJBZG010000001">
    <property type="protein sequence ID" value="MCB7479809.1"/>
    <property type="molecule type" value="Genomic_DNA"/>
</dbReference>
<feature type="chain" id="PRO_5040879315" evidence="1">
    <location>
        <begin position="20"/>
        <end position="54"/>
    </location>
</feature>
<evidence type="ECO:0000313" key="2">
    <source>
        <dbReference type="EMBL" id="MCB7479809.1"/>
    </source>
</evidence>